<dbReference type="EMBL" id="NMUH01000817">
    <property type="protein sequence ID" value="MQL85258.1"/>
    <property type="molecule type" value="Genomic_DNA"/>
</dbReference>
<proteinExistence type="predicted"/>
<reference evidence="1" key="1">
    <citation type="submission" date="2017-07" db="EMBL/GenBank/DDBJ databases">
        <title>Taro Niue Genome Assembly and Annotation.</title>
        <authorList>
            <person name="Atibalentja N."/>
            <person name="Keating K."/>
            <person name="Fields C.J."/>
        </authorList>
    </citation>
    <scope>NUCLEOTIDE SEQUENCE</scope>
    <source>
        <strain evidence="1">Niue_2</strain>
        <tissue evidence="1">Leaf</tissue>
    </source>
</reference>
<evidence type="ECO:0000313" key="1">
    <source>
        <dbReference type="EMBL" id="MQL85258.1"/>
    </source>
</evidence>
<accession>A0A843UP23</accession>
<comment type="caution">
    <text evidence="1">The sequence shown here is derived from an EMBL/GenBank/DDBJ whole genome shotgun (WGS) entry which is preliminary data.</text>
</comment>
<protein>
    <submittedName>
        <fullName evidence="1">Uncharacterized protein</fullName>
    </submittedName>
</protein>
<dbReference type="AlphaFoldDB" id="A0A843UP23"/>
<keyword evidence="2" id="KW-1185">Reference proteome</keyword>
<evidence type="ECO:0000313" key="2">
    <source>
        <dbReference type="Proteomes" id="UP000652761"/>
    </source>
</evidence>
<dbReference type="Proteomes" id="UP000652761">
    <property type="component" value="Unassembled WGS sequence"/>
</dbReference>
<sequence length="90" mass="9994">MEWRGNGEGVVFIGERRERGTPLALKDEDMCPQRWHNPGLPSPGCGTRILNYQPDAINTSLMVYAKHQAITLHTVPLGTTSIRDLPGTRP</sequence>
<organism evidence="1 2">
    <name type="scientific">Colocasia esculenta</name>
    <name type="common">Wild taro</name>
    <name type="synonym">Arum esculentum</name>
    <dbReference type="NCBI Taxonomy" id="4460"/>
    <lineage>
        <taxon>Eukaryota</taxon>
        <taxon>Viridiplantae</taxon>
        <taxon>Streptophyta</taxon>
        <taxon>Embryophyta</taxon>
        <taxon>Tracheophyta</taxon>
        <taxon>Spermatophyta</taxon>
        <taxon>Magnoliopsida</taxon>
        <taxon>Liliopsida</taxon>
        <taxon>Araceae</taxon>
        <taxon>Aroideae</taxon>
        <taxon>Colocasieae</taxon>
        <taxon>Colocasia</taxon>
    </lineage>
</organism>
<gene>
    <name evidence="1" type="ORF">Taro_017775</name>
</gene>
<name>A0A843UP23_COLES</name>